<name>A0AA88GQB0_NAELO</name>
<keyword evidence="1" id="KW-0378">Hydrolase</keyword>
<protein>
    <submittedName>
        <fullName evidence="3">Uncharacterized protein</fullName>
    </submittedName>
</protein>
<dbReference type="PROSITE" id="PS01091">
    <property type="entry name" value="TATD_3"/>
    <property type="match status" value="1"/>
</dbReference>
<evidence type="ECO:0000256" key="2">
    <source>
        <dbReference type="SAM" id="MobiDB-lite"/>
    </source>
</evidence>
<proteinExistence type="predicted"/>
<dbReference type="Pfam" id="PF01026">
    <property type="entry name" value="TatD_DNase"/>
    <property type="match status" value="1"/>
</dbReference>
<dbReference type="PANTHER" id="PTHR46363:SF1">
    <property type="entry name" value="DEOXYRIBONUCLEASE TATDN2-RELATED"/>
    <property type="match status" value="1"/>
</dbReference>
<evidence type="ECO:0000256" key="1">
    <source>
        <dbReference type="ARBA" id="ARBA00022801"/>
    </source>
</evidence>
<dbReference type="InterPro" id="IPR001130">
    <property type="entry name" value="TatD-like"/>
</dbReference>
<evidence type="ECO:0000313" key="4">
    <source>
        <dbReference type="Proteomes" id="UP000816034"/>
    </source>
</evidence>
<dbReference type="Proteomes" id="UP000816034">
    <property type="component" value="Unassembled WGS sequence"/>
</dbReference>
<dbReference type="CDD" id="cd01310">
    <property type="entry name" value="TatD_DNAse"/>
    <property type="match status" value="1"/>
</dbReference>
<dbReference type="GeneID" id="68095317"/>
<dbReference type="GO" id="GO:0016788">
    <property type="term" value="F:hydrolase activity, acting on ester bonds"/>
    <property type="evidence" value="ECO:0007669"/>
    <property type="project" value="InterPro"/>
</dbReference>
<keyword evidence="4" id="KW-1185">Reference proteome</keyword>
<comment type="caution">
    <text evidence="3">The sequence shown here is derived from an EMBL/GenBank/DDBJ whole genome shotgun (WGS) entry which is preliminary data.</text>
</comment>
<dbReference type="EMBL" id="PYSW02000016">
    <property type="protein sequence ID" value="KAG2386416.1"/>
    <property type="molecule type" value="Genomic_DNA"/>
</dbReference>
<dbReference type="Gene3D" id="3.20.20.140">
    <property type="entry name" value="Metal-dependent hydrolases"/>
    <property type="match status" value="1"/>
</dbReference>
<reference evidence="3 4" key="1">
    <citation type="journal article" date="2018" name="BMC Genomics">
        <title>The genome of Naegleria lovaniensis, the basis for a comparative approach to unravel pathogenicity factors of the human pathogenic amoeba N. fowleri.</title>
        <authorList>
            <person name="Liechti N."/>
            <person name="Schurch N."/>
            <person name="Bruggmann R."/>
            <person name="Wittwer M."/>
        </authorList>
    </citation>
    <scope>NUCLEOTIDE SEQUENCE [LARGE SCALE GENOMIC DNA]</scope>
    <source>
        <strain evidence="3 4">ATCC 30569</strain>
    </source>
</reference>
<accession>A0AA88GQB0</accession>
<sequence>MSFSYSQANNSGFQQGSSSGGRSRNNNQRNASSNYSNNSNDRFRSEKPKNTTNKTGSSSSSEGGLEAYNKQALAELVEILDETPDLGFVDTHVHFEYILQRMFKAQLGEVSTSEKNLIDTLCFETKDKELSERILSRMNAFVCVQCDPTSFSSLGLWRDLIEMKNLNIGVTFGLHPHNASYYDEKMQDRINQCIAEAGDKCVAYGECGLDYHYNNSPREQQMSCFAKQLQNAVALSLPVVVHAREAEEDAFNIMKENLPKDWKIHVHCFTDREEFAQKLISHFPNLYIGFTGVVTYAPRGNSNNKDQNLEGVVRSLPLNRILLETDGPYMPVRLSKSPNTGSKRPIAHSGHIPLIAKRIADIKKISIKQVFEQCRLNTMNMYGL</sequence>
<dbReference type="InterPro" id="IPR018228">
    <property type="entry name" value="DNase_TatD-rel_CS"/>
</dbReference>
<dbReference type="RefSeq" id="XP_044550408.1">
    <property type="nucleotide sequence ID" value="XM_044692326.1"/>
</dbReference>
<feature type="region of interest" description="Disordered" evidence="2">
    <location>
        <begin position="1"/>
        <end position="64"/>
    </location>
</feature>
<dbReference type="SUPFAM" id="SSF51556">
    <property type="entry name" value="Metallo-dependent hydrolases"/>
    <property type="match status" value="1"/>
</dbReference>
<dbReference type="PANTHER" id="PTHR46363">
    <property type="entry name" value="DEOXYRIBONUCLEASE TATDN2-RELATED"/>
    <property type="match status" value="1"/>
</dbReference>
<organism evidence="3 4">
    <name type="scientific">Naegleria lovaniensis</name>
    <name type="common">Amoeba</name>
    <dbReference type="NCBI Taxonomy" id="51637"/>
    <lineage>
        <taxon>Eukaryota</taxon>
        <taxon>Discoba</taxon>
        <taxon>Heterolobosea</taxon>
        <taxon>Tetramitia</taxon>
        <taxon>Eutetramitia</taxon>
        <taxon>Vahlkampfiidae</taxon>
        <taxon>Naegleria</taxon>
    </lineage>
</organism>
<evidence type="ECO:0000313" key="3">
    <source>
        <dbReference type="EMBL" id="KAG2386416.1"/>
    </source>
</evidence>
<dbReference type="AlphaFoldDB" id="A0AA88GQB0"/>
<gene>
    <name evidence="3" type="ORF">C9374_002862</name>
</gene>
<feature type="compositionally biased region" description="Low complexity" evidence="2">
    <location>
        <begin position="1"/>
        <end position="40"/>
    </location>
</feature>
<dbReference type="InterPro" id="IPR032466">
    <property type="entry name" value="Metal_Hydrolase"/>
</dbReference>
<dbReference type="PROSITE" id="PS01090">
    <property type="entry name" value="TATD_2"/>
    <property type="match status" value="1"/>
</dbReference>